<proteinExistence type="predicted"/>
<dbReference type="InterPro" id="IPR001451">
    <property type="entry name" value="Hexapep"/>
</dbReference>
<dbReference type="InterPro" id="IPR020019">
    <property type="entry name" value="AcTrfase_PglD-like"/>
</dbReference>
<reference evidence="6 7" key="1">
    <citation type="submission" date="2016-10" db="EMBL/GenBank/DDBJ databases">
        <authorList>
            <person name="de Groot N.N."/>
        </authorList>
    </citation>
    <scope>NUCLEOTIDE SEQUENCE [LARGE SCALE GENOMIC DNA]</scope>
    <source>
        <strain evidence="6 7">DSM 10317</strain>
    </source>
</reference>
<feature type="binding site" evidence="4">
    <location>
        <position position="71"/>
    </location>
    <ligand>
        <name>substrate</name>
    </ligand>
</feature>
<organism evidence="6 7">
    <name type="scientific">Pseudobutyrivibrio xylanivorans</name>
    <dbReference type="NCBI Taxonomy" id="185007"/>
    <lineage>
        <taxon>Bacteria</taxon>
        <taxon>Bacillati</taxon>
        <taxon>Bacillota</taxon>
        <taxon>Clostridia</taxon>
        <taxon>Lachnospirales</taxon>
        <taxon>Lachnospiraceae</taxon>
        <taxon>Pseudobutyrivibrio</taxon>
    </lineage>
</organism>
<dbReference type="PROSITE" id="PS00101">
    <property type="entry name" value="HEXAPEP_TRANSFERASES"/>
    <property type="match status" value="1"/>
</dbReference>
<feature type="active site" description="Proton acceptor" evidence="3">
    <location>
        <position position="137"/>
    </location>
</feature>
<evidence type="ECO:0000256" key="1">
    <source>
        <dbReference type="ARBA" id="ARBA00022679"/>
    </source>
</evidence>
<dbReference type="PANTHER" id="PTHR43300">
    <property type="entry name" value="ACETYLTRANSFERASE"/>
    <property type="match status" value="1"/>
</dbReference>
<dbReference type="Proteomes" id="UP000199428">
    <property type="component" value="Unassembled WGS sequence"/>
</dbReference>
<dbReference type="NCBIfam" id="TIGR03570">
    <property type="entry name" value="NeuD_NnaD"/>
    <property type="match status" value="1"/>
</dbReference>
<dbReference type="Gene3D" id="2.160.10.10">
    <property type="entry name" value="Hexapeptide repeat proteins"/>
    <property type="match status" value="1"/>
</dbReference>
<dbReference type="GO" id="GO:0016746">
    <property type="term" value="F:acyltransferase activity"/>
    <property type="evidence" value="ECO:0007669"/>
    <property type="project" value="UniProtKB-KW"/>
</dbReference>
<dbReference type="RefSeq" id="WP_090163088.1">
    <property type="nucleotide sequence ID" value="NZ_FMWK01000010.1"/>
</dbReference>
<dbReference type="InterPro" id="IPR050179">
    <property type="entry name" value="Trans_hexapeptide_repeat"/>
</dbReference>
<name>A0A1G5S0T6_PSEXY</name>
<dbReference type="AlphaFoldDB" id="A0A1G5S0T6"/>
<gene>
    <name evidence="6" type="ORF">SAMN02910350_01925</name>
</gene>
<keyword evidence="1 6" id="KW-0808">Transferase</keyword>
<dbReference type="InterPro" id="IPR011004">
    <property type="entry name" value="Trimer_LpxA-like_sf"/>
</dbReference>
<dbReference type="InterPro" id="IPR041561">
    <property type="entry name" value="PglD_N"/>
</dbReference>
<evidence type="ECO:0000256" key="2">
    <source>
        <dbReference type="ARBA" id="ARBA00022737"/>
    </source>
</evidence>
<feature type="site" description="Increases basicity of active site His" evidence="3">
    <location>
        <position position="138"/>
    </location>
</feature>
<dbReference type="Pfam" id="PF00132">
    <property type="entry name" value="Hexapep"/>
    <property type="match status" value="2"/>
</dbReference>
<dbReference type="InterPro" id="IPR018357">
    <property type="entry name" value="Hexapep_transf_CS"/>
</dbReference>
<dbReference type="Pfam" id="PF17836">
    <property type="entry name" value="PglD_N"/>
    <property type="match status" value="1"/>
</dbReference>
<accession>A0A1G5S0T6</accession>
<evidence type="ECO:0000256" key="3">
    <source>
        <dbReference type="PIRSR" id="PIRSR620019-1"/>
    </source>
</evidence>
<sequence>MILGIFGAGGNGKTIVDAINIRWGEESPWEKVLFIDDVVEKKEVYQCQVYSYESMKSTYSPDEIELLISFGEPSERKKAFDMIKRDGYSLAKFIAIKTYMPQNCFIGEGAIIIGAFINSDVKIGDNTFVTVDAIIGHDSVIGSDCIIGPRAFVAGHCNIGNQVYIGPYAVIRDKIEIEDTAVVAMGAVVFKNVARDYMAIGNPARNMKKGDDFKVFK</sequence>
<dbReference type="SUPFAM" id="SSF51161">
    <property type="entry name" value="Trimeric LpxA-like enzymes"/>
    <property type="match status" value="1"/>
</dbReference>
<dbReference type="CDD" id="cd03360">
    <property type="entry name" value="LbH_AT_putative"/>
    <property type="match status" value="1"/>
</dbReference>
<evidence type="ECO:0000256" key="4">
    <source>
        <dbReference type="PIRSR" id="PIRSR620019-2"/>
    </source>
</evidence>
<keyword evidence="2" id="KW-0677">Repeat</keyword>
<dbReference type="EMBL" id="FMWK01000010">
    <property type="protein sequence ID" value="SCZ79737.1"/>
    <property type="molecule type" value="Genomic_DNA"/>
</dbReference>
<protein>
    <submittedName>
        <fullName evidence="6">Sugar O-acyltransferase, sialic acid O-acetyltransferase NeuD family</fullName>
    </submittedName>
</protein>
<feature type="domain" description="PglD N-terminal" evidence="5">
    <location>
        <begin position="4"/>
        <end position="82"/>
    </location>
</feature>
<dbReference type="Gene3D" id="3.40.50.20">
    <property type="match status" value="1"/>
</dbReference>
<evidence type="ECO:0000313" key="7">
    <source>
        <dbReference type="Proteomes" id="UP000199428"/>
    </source>
</evidence>
<evidence type="ECO:0000259" key="5">
    <source>
        <dbReference type="Pfam" id="PF17836"/>
    </source>
</evidence>
<evidence type="ECO:0000313" key="6">
    <source>
        <dbReference type="EMBL" id="SCZ79737.1"/>
    </source>
</evidence>
<keyword evidence="6" id="KW-0012">Acyltransferase</keyword>